<evidence type="ECO:0000256" key="1">
    <source>
        <dbReference type="ARBA" id="ARBA00004167"/>
    </source>
</evidence>
<dbReference type="Gene3D" id="3.10.450.230">
    <property type="entry name" value="VirB8 protein"/>
    <property type="match status" value="1"/>
</dbReference>
<keyword evidence="2 5" id="KW-0812">Transmembrane</keyword>
<keyword evidence="4 5" id="KW-0472">Membrane</keyword>
<organism evidence="7 8">
    <name type="scientific">Stutzerimonas stutzeri</name>
    <name type="common">Pseudomonas stutzeri</name>
    <dbReference type="NCBI Taxonomy" id="316"/>
    <lineage>
        <taxon>Bacteria</taxon>
        <taxon>Pseudomonadati</taxon>
        <taxon>Pseudomonadota</taxon>
        <taxon>Gammaproteobacteria</taxon>
        <taxon>Pseudomonadales</taxon>
        <taxon>Pseudomonadaceae</taxon>
        <taxon>Stutzerimonas</taxon>
    </lineage>
</organism>
<evidence type="ECO:0000256" key="5">
    <source>
        <dbReference type="SAM" id="Phobius"/>
    </source>
</evidence>
<evidence type="ECO:0000313" key="7">
    <source>
        <dbReference type="EMBL" id="AHY42699.1"/>
    </source>
</evidence>
<feature type="domain" description="Bacterial virulence protein VirB8" evidence="6">
    <location>
        <begin position="23"/>
        <end position="225"/>
    </location>
</feature>
<evidence type="ECO:0000259" key="6">
    <source>
        <dbReference type="Pfam" id="PF04335"/>
    </source>
</evidence>
<dbReference type="GO" id="GO:0016020">
    <property type="term" value="C:membrane"/>
    <property type="evidence" value="ECO:0007669"/>
    <property type="project" value="UniProtKB-SubCell"/>
</dbReference>
<dbReference type="KEGG" id="pstu:UIB01_09450"/>
<feature type="transmembrane region" description="Helical" evidence="5">
    <location>
        <begin position="43"/>
        <end position="61"/>
    </location>
</feature>
<dbReference type="EMBL" id="CP007509">
    <property type="protein sequence ID" value="AHY42699.1"/>
    <property type="molecule type" value="Genomic_DNA"/>
</dbReference>
<comment type="subcellular location">
    <subcellularLocation>
        <location evidence="1">Membrane</location>
        <topology evidence="1">Single-pass membrane protein</topology>
    </subcellularLocation>
</comment>
<dbReference type="InterPro" id="IPR032710">
    <property type="entry name" value="NTF2-like_dom_sf"/>
</dbReference>
<dbReference type="SUPFAM" id="SSF54427">
    <property type="entry name" value="NTF2-like"/>
    <property type="match status" value="1"/>
</dbReference>
<name>A0A023WSA8_STUST</name>
<protein>
    <submittedName>
        <fullName evidence="7">Conjugal transfer protein TrbF</fullName>
    </submittedName>
</protein>
<accession>A0A023WSA8</accession>
<dbReference type="AlphaFoldDB" id="A0A023WSA8"/>
<evidence type="ECO:0000256" key="3">
    <source>
        <dbReference type="ARBA" id="ARBA00022989"/>
    </source>
</evidence>
<dbReference type="CDD" id="cd16425">
    <property type="entry name" value="TrbF"/>
    <property type="match status" value="1"/>
</dbReference>
<proteinExistence type="predicted"/>
<sequence>MRFRRARTRYSQAPAPATPYQAAAQVWDERLGSSRFQARNWRLMAFGCLGLALLMAAGLVWRSAQSLIIPYVVEVDSAGQVRAVGEAATDYQPGDALIAQHLARFITQVRALPIDPIVVRSNWLGAYQLTTNRGATTLNEFARESDPFSRIGRESITVDITSVVRASENSFQVRWTERRYVDGAAAGSERWTAVLTVVLKPPHSEEKLRQNPLGIYVDSLSWSRELNTSQ</sequence>
<dbReference type="Pfam" id="PF04335">
    <property type="entry name" value="VirB8"/>
    <property type="match status" value="1"/>
</dbReference>
<dbReference type="InterPro" id="IPR035658">
    <property type="entry name" value="TrbF"/>
</dbReference>
<evidence type="ECO:0000256" key="2">
    <source>
        <dbReference type="ARBA" id="ARBA00022692"/>
    </source>
</evidence>
<dbReference type="NCBIfam" id="NF010446">
    <property type="entry name" value="PRK13872.1"/>
    <property type="match status" value="1"/>
</dbReference>
<evidence type="ECO:0000256" key="4">
    <source>
        <dbReference type="ARBA" id="ARBA00023136"/>
    </source>
</evidence>
<reference evidence="7 8" key="1">
    <citation type="submission" date="2014-03" db="EMBL/GenBank/DDBJ databases">
        <title>Complete genome sequence of Pseudomonas stutzeri 19SMN4.</title>
        <authorList>
            <person name="Brunet-Galmes I."/>
            <person name="Nogales B."/>
            <person name="Busquets A."/>
            <person name="Pena A."/>
            <person name="Gomila M."/>
            <person name="Garcia-Valdes E."/>
            <person name="Lalucat J."/>
            <person name="Bennasar A."/>
            <person name="Bosch R."/>
        </authorList>
    </citation>
    <scope>NUCLEOTIDE SEQUENCE [LARGE SCALE GENOMIC DNA]</scope>
    <source>
        <strain evidence="7 8">19SMN4</strain>
    </source>
</reference>
<dbReference type="InterPro" id="IPR007430">
    <property type="entry name" value="VirB8"/>
</dbReference>
<dbReference type="PATRIC" id="fig|316.97.peg.1891"/>
<dbReference type="Proteomes" id="UP000025238">
    <property type="component" value="Chromosome"/>
</dbReference>
<evidence type="ECO:0000313" key="8">
    <source>
        <dbReference type="Proteomes" id="UP000025238"/>
    </source>
</evidence>
<gene>
    <name evidence="7" type="ORF">UIB01_09450</name>
</gene>
<keyword evidence="3 5" id="KW-1133">Transmembrane helix</keyword>